<reference evidence="8" key="1">
    <citation type="submission" date="2021-10" db="EMBL/GenBank/DDBJ databases">
        <title>The diversity and Nitrogen Metabolism of Culturable Nitrate-Utilizing Bacteria Within the Oxygen Minimum Zone of the Changjiang (Yangtze River)Estuary.</title>
        <authorList>
            <person name="Zhang D."/>
            <person name="Zheng J."/>
            <person name="Liu S."/>
            <person name="He W."/>
        </authorList>
    </citation>
    <scope>NUCLEOTIDE SEQUENCE</scope>
    <source>
        <strain evidence="8">FXH-223</strain>
    </source>
</reference>
<dbReference type="GO" id="GO:0016887">
    <property type="term" value="F:ATP hydrolysis activity"/>
    <property type="evidence" value="ECO:0007669"/>
    <property type="project" value="InterPro"/>
</dbReference>
<dbReference type="InterPro" id="IPR003439">
    <property type="entry name" value="ABC_transporter-like_ATP-bd"/>
</dbReference>
<dbReference type="Proteomes" id="UP001108027">
    <property type="component" value="Unassembled WGS sequence"/>
</dbReference>
<evidence type="ECO:0000313" key="9">
    <source>
        <dbReference type="Proteomes" id="UP001108027"/>
    </source>
</evidence>
<dbReference type="GO" id="GO:0022857">
    <property type="term" value="F:transmembrane transporter activity"/>
    <property type="evidence" value="ECO:0007669"/>
    <property type="project" value="InterPro"/>
</dbReference>
<keyword evidence="5" id="KW-1278">Translocase</keyword>
<gene>
    <name evidence="8" type="primary">ccmA</name>
    <name evidence="8" type="ORF">LL252_04940</name>
</gene>
<dbReference type="EMBL" id="JAJGNA010000004">
    <property type="protein sequence ID" value="MCC4307910.1"/>
    <property type="molecule type" value="Genomic_DNA"/>
</dbReference>
<dbReference type="InterPro" id="IPR003593">
    <property type="entry name" value="AAA+_ATPase"/>
</dbReference>
<dbReference type="PROSITE" id="PS00211">
    <property type="entry name" value="ABC_TRANSPORTER_1"/>
    <property type="match status" value="1"/>
</dbReference>
<dbReference type="Gene3D" id="3.40.50.300">
    <property type="entry name" value="P-loop containing nucleotide triphosphate hydrolases"/>
    <property type="match status" value="1"/>
</dbReference>
<proteinExistence type="predicted"/>
<dbReference type="PANTHER" id="PTHR43499">
    <property type="entry name" value="ABC TRANSPORTER I FAMILY MEMBER 1"/>
    <property type="match status" value="1"/>
</dbReference>
<dbReference type="PROSITE" id="PS50893">
    <property type="entry name" value="ABC_TRANSPORTER_2"/>
    <property type="match status" value="1"/>
</dbReference>
<keyword evidence="3" id="KW-0201">Cytochrome c-type biogenesis</keyword>
<keyword evidence="4" id="KW-0067">ATP-binding</keyword>
<dbReference type="SMART" id="SM00382">
    <property type="entry name" value="AAA"/>
    <property type="match status" value="1"/>
</dbReference>
<feature type="domain" description="ABC transporter" evidence="7">
    <location>
        <begin position="16"/>
        <end position="209"/>
    </location>
</feature>
<dbReference type="AlphaFoldDB" id="A0A9Q3UKK3"/>
<evidence type="ECO:0000256" key="2">
    <source>
        <dbReference type="ARBA" id="ARBA00022741"/>
    </source>
</evidence>
<evidence type="ECO:0000313" key="8">
    <source>
        <dbReference type="EMBL" id="MCC4307910.1"/>
    </source>
</evidence>
<evidence type="ECO:0000256" key="4">
    <source>
        <dbReference type="ARBA" id="ARBA00022840"/>
    </source>
</evidence>
<comment type="caution">
    <text evidence="8">The sequence shown here is derived from an EMBL/GenBank/DDBJ whole genome shotgun (WGS) entry which is preliminary data.</text>
</comment>
<dbReference type="PANTHER" id="PTHR43499:SF1">
    <property type="entry name" value="ABC TRANSPORTER I FAMILY MEMBER 1"/>
    <property type="match status" value="1"/>
</dbReference>
<evidence type="ECO:0000256" key="5">
    <source>
        <dbReference type="ARBA" id="ARBA00022967"/>
    </source>
</evidence>
<dbReference type="InterPro" id="IPR005895">
    <property type="entry name" value="ABC_transptr_haem_export_CcmA"/>
</dbReference>
<dbReference type="GO" id="GO:0005524">
    <property type="term" value="F:ATP binding"/>
    <property type="evidence" value="ECO:0007669"/>
    <property type="project" value="UniProtKB-KW"/>
</dbReference>
<dbReference type="Pfam" id="PF00005">
    <property type="entry name" value="ABC_tran"/>
    <property type="match status" value="1"/>
</dbReference>
<keyword evidence="2" id="KW-0547">Nucleotide-binding</keyword>
<dbReference type="NCBIfam" id="NF010061">
    <property type="entry name" value="PRK13538.1"/>
    <property type="match status" value="1"/>
</dbReference>
<evidence type="ECO:0000256" key="6">
    <source>
        <dbReference type="ARBA" id="ARBA00023136"/>
    </source>
</evidence>
<sequence>MPRRLPEVGIITGPRLTVRRLSCERDDRMLFRELAFSASDGEIWQITGANGAGKTTLLRILVGLHGFFEGEVRWREPLAPSLLYLGHQPGVREELSARENLRYSQALSGQAGDPDAALDAVGLYGFEDVPAGRLSAGQKRRIALARLWLAPKPVWVLDEPFTAIDQDGVARLDARLRQAAAAGTLVLYTSHHRVGDDVRRLHLGDAGGAP</sequence>
<protein>
    <submittedName>
        <fullName evidence="8">Cytochrome c biogenesis heme-transporting ATPase CcmA</fullName>
    </submittedName>
</protein>
<evidence type="ECO:0000256" key="3">
    <source>
        <dbReference type="ARBA" id="ARBA00022748"/>
    </source>
</evidence>
<keyword evidence="9" id="KW-1185">Reference proteome</keyword>
<keyword evidence="6" id="KW-0472">Membrane</keyword>
<organism evidence="8 9">
    <name type="scientific">Alloalcanivorax marinus</name>
    <dbReference type="NCBI Taxonomy" id="1177169"/>
    <lineage>
        <taxon>Bacteria</taxon>
        <taxon>Pseudomonadati</taxon>
        <taxon>Pseudomonadota</taxon>
        <taxon>Gammaproteobacteria</taxon>
        <taxon>Oceanospirillales</taxon>
        <taxon>Alcanivoracaceae</taxon>
        <taxon>Alloalcanivorax</taxon>
    </lineage>
</organism>
<dbReference type="NCBIfam" id="TIGR01189">
    <property type="entry name" value="ccmA"/>
    <property type="match status" value="1"/>
</dbReference>
<evidence type="ECO:0000259" key="7">
    <source>
        <dbReference type="PROSITE" id="PS50893"/>
    </source>
</evidence>
<accession>A0A9Q3UKK3</accession>
<keyword evidence="1" id="KW-0813">Transport</keyword>
<name>A0A9Q3UKK3_9GAMM</name>
<dbReference type="InterPro" id="IPR027417">
    <property type="entry name" value="P-loop_NTPase"/>
</dbReference>
<evidence type="ECO:0000256" key="1">
    <source>
        <dbReference type="ARBA" id="ARBA00022448"/>
    </source>
</evidence>
<dbReference type="SUPFAM" id="SSF52540">
    <property type="entry name" value="P-loop containing nucleoside triphosphate hydrolases"/>
    <property type="match status" value="1"/>
</dbReference>
<dbReference type="InterPro" id="IPR017871">
    <property type="entry name" value="ABC_transporter-like_CS"/>
</dbReference>
<dbReference type="GO" id="GO:0017004">
    <property type="term" value="P:cytochrome complex assembly"/>
    <property type="evidence" value="ECO:0007669"/>
    <property type="project" value="UniProtKB-KW"/>
</dbReference>